<keyword evidence="3" id="KW-1185">Reference proteome</keyword>
<evidence type="ECO:0000313" key="2">
    <source>
        <dbReference type="EMBL" id="MDR7375961.1"/>
    </source>
</evidence>
<dbReference type="Pfam" id="PF12869">
    <property type="entry name" value="tRNA_anti-like"/>
    <property type="match status" value="1"/>
</dbReference>
<dbReference type="RefSeq" id="WP_310370564.1">
    <property type="nucleotide sequence ID" value="NZ_JAVDXT010000001.1"/>
</dbReference>
<gene>
    <name evidence="2" type="ORF">J2X19_000619</name>
</gene>
<organism evidence="2 3">
    <name type="scientific">Rhodoferax ferrireducens</name>
    <dbReference type="NCBI Taxonomy" id="192843"/>
    <lineage>
        <taxon>Bacteria</taxon>
        <taxon>Pseudomonadati</taxon>
        <taxon>Pseudomonadota</taxon>
        <taxon>Betaproteobacteria</taxon>
        <taxon>Burkholderiales</taxon>
        <taxon>Comamonadaceae</taxon>
        <taxon>Rhodoferax</taxon>
    </lineage>
</organism>
<reference evidence="2 3" key="1">
    <citation type="submission" date="2023-07" db="EMBL/GenBank/DDBJ databases">
        <title>Sorghum-associated microbial communities from plants grown in Nebraska, USA.</title>
        <authorList>
            <person name="Schachtman D."/>
        </authorList>
    </citation>
    <scope>NUCLEOTIDE SEQUENCE [LARGE SCALE GENOMIC DNA]</scope>
    <source>
        <strain evidence="2 3">BE313</strain>
    </source>
</reference>
<feature type="signal peptide" evidence="1">
    <location>
        <begin position="1"/>
        <end position="28"/>
    </location>
</feature>
<comment type="caution">
    <text evidence="2">The sequence shown here is derived from an EMBL/GenBank/DDBJ whole genome shotgun (WGS) entry which is preliminary data.</text>
</comment>
<proteinExistence type="predicted"/>
<dbReference type="EMBL" id="JAVDXT010000001">
    <property type="protein sequence ID" value="MDR7375961.1"/>
    <property type="molecule type" value="Genomic_DNA"/>
</dbReference>
<feature type="chain" id="PRO_5046864964" description="tRNA_anti-like" evidence="1">
    <location>
        <begin position="29"/>
        <end position="177"/>
    </location>
</feature>
<sequence>MSTRASIRPRRIAASLALTFLACSSAFAGNAHTFATPEAEKFVRNMLAEADAGKTIRLNGQTLMQAYKSSETAADKKYKSKTLLVETAVDLVSRDMFGALVVYLKSGSFMPIAARFDKKVTLVEGMESDNGLVKIRQLPAEEAAALLKRGQTIHLVCKGDGYNLGSPGLELCNMVSL</sequence>
<protein>
    <recommendedName>
        <fullName evidence="4">tRNA_anti-like</fullName>
    </recommendedName>
</protein>
<name>A0ABU2C3R6_9BURK</name>
<accession>A0ABU2C3R6</accession>
<evidence type="ECO:0000313" key="3">
    <source>
        <dbReference type="Proteomes" id="UP001180487"/>
    </source>
</evidence>
<keyword evidence="1" id="KW-0732">Signal</keyword>
<dbReference type="InterPro" id="IPR024422">
    <property type="entry name" value="Protein_unknown_function_OB"/>
</dbReference>
<dbReference type="PROSITE" id="PS51257">
    <property type="entry name" value="PROKAR_LIPOPROTEIN"/>
    <property type="match status" value="1"/>
</dbReference>
<evidence type="ECO:0000256" key="1">
    <source>
        <dbReference type="SAM" id="SignalP"/>
    </source>
</evidence>
<dbReference type="Proteomes" id="UP001180487">
    <property type="component" value="Unassembled WGS sequence"/>
</dbReference>
<evidence type="ECO:0008006" key="4">
    <source>
        <dbReference type="Google" id="ProtNLM"/>
    </source>
</evidence>